<accession>A0A2T0ASA3</accession>
<evidence type="ECO:0000313" key="13">
    <source>
        <dbReference type="Proteomes" id="UP000238415"/>
    </source>
</evidence>
<dbReference type="Proteomes" id="UP000238415">
    <property type="component" value="Unassembled WGS sequence"/>
</dbReference>
<keyword evidence="7 10" id="KW-0472">Membrane</keyword>
<feature type="transmembrane region" description="Helical" evidence="10">
    <location>
        <begin position="190"/>
        <end position="212"/>
    </location>
</feature>
<evidence type="ECO:0000256" key="9">
    <source>
        <dbReference type="RuleBase" id="RU003945"/>
    </source>
</evidence>
<dbReference type="EMBL" id="PVXM01000025">
    <property type="protein sequence ID" value="PRR72924.1"/>
    <property type="molecule type" value="Genomic_DNA"/>
</dbReference>
<feature type="transmembrane region" description="Helical" evidence="10">
    <location>
        <begin position="27"/>
        <end position="46"/>
    </location>
</feature>
<dbReference type="GO" id="GO:0032977">
    <property type="term" value="F:membrane insertase activity"/>
    <property type="evidence" value="ECO:0007669"/>
    <property type="project" value="InterPro"/>
</dbReference>
<evidence type="ECO:0000256" key="5">
    <source>
        <dbReference type="ARBA" id="ARBA00022927"/>
    </source>
</evidence>
<feature type="transmembrane region" description="Helical" evidence="10">
    <location>
        <begin position="96"/>
        <end position="117"/>
    </location>
</feature>
<keyword evidence="5" id="KW-0653">Protein transport</keyword>
<evidence type="ECO:0000256" key="8">
    <source>
        <dbReference type="ARBA" id="ARBA00023186"/>
    </source>
</evidence>
<protein>
    <submittedName>
        <fullName evidence="12">Membrane protein insertase MisCA</fullName>
    </submittedName>
</protein>
<evidence type="ECO:0000313" key="12">
    <source>
        <dbReference type="EMBL" id="PRR72924.1"/>
    </source>
</evidence>
<dbReference type="OrthoDB" id="9780552at2"/>
<dbReference type="GO" id="GO:0051205">
    <property type="term" value="P:protein insertion into membrane"/>
    <property type="evidence" value="ECO:0007669"/>
    <property type="project" value="TreeGrafter"/>
</dbReference>
<name>A0A2T0ASA3_9FIRM</name>
<proteinExistence type="inferred from homology"/>
<evidence type="ECO:0000259" key="11">
    <source>
        <dbReference type="Pfam" id="PF02096"/>
    </source>
</evidence>
<evidence type="ECO:0000256" key="6">
    <source>
        <dbReference type="ARBA" id="ARBA00022989"/>
    </source>
</evidence>
<keyword evidence="13" id="KW-1185">Reference proteome</keyword>
<dbReference type="RefSeq" id="WP_106005318.1">
    <property type="nucleotide sequence ID" value="NZ_CP136418.1"/>
</dbReference>
<keyword evidence="3" id="KW-1003">Cell membrane</keyword>
<dbReference type="GO" id="GO:0005886">
    <property type="term" value="C:plasma membrane"/>
    <property type="evidence" value="ECO:0007669"/>
    <property type="project" value="UniProtKB-SubCell"/>
</dbReference>
<dbReference type="NCBIfam" id="TIGR03592">
    <property type="entry name" value="yidC_oxa1_cterm"/>
    <property type="match status" value="1"/>
</dbReference>
<evidence type="ECO:0000256" key="10">
    <source>
        <dbReference type="SAM" id="Phobius"/>
    </source>
</evidence>
<dbReference type="Pfam" id="PF02096">
    <property type="entry name" value="60KD_IMP"/>
    <property type="match status" value="1"/>
</dbReference>
<evidence type="ECO:0000256" key="7">
    <source>
        <dbReference type="ARBA" id="ARBA00023136"/>
    </source>
</evidence>
<keyword evidence="2" id="KW-0813">Transport</keyword>
<sequence>MSALVNFLSQSIQFLYNITKNIGIPNYGLAIILFTILVKVILYPLTYKQLRSMKKMQELQPKIQELQKKYKNNPQKAQQAMMELYQKEGVNPLGGCLPLLVQMPILFALFSALRVFFDPVHHPPYVELAHADFLWIKNLGQPDPIILPVLVALGTYFQQKISMVGTSQDQTQKTMLIVMPLLIGWMSRNFSAGLSLYWVTFSLMGILEQWFIRRQPRLVKEEISSK</sequence>
<feature type="domain" description="Membrane insertase YidC/Oxa/ALB C-terminal" evidence="11">
    <location>
        <begin position="27"/>
        <end position="214"/>
    </location>
</feature>
<evidence type="ECO:0000256" key="1">
    <source>
        <dbReference type="ARBA" id="ARBA00004651"/>
    </source>
</evidence>
<organism evidence="12 13">
    <name type="scientific">Neomoorella humiferrea</name>
    <dbReference type="NCBI Taxonomy" id="676965"/>
    <lineage>
        <taxon>Bacteria</taxon>
        <taxon>Bacillati</taxon>
        <taxon>Bacillota</taxon>
        <taxon>Clostridia</taxon>
        <taxon>Neomoorellales</taxon>
        <taxon>Neomoorellaceae</taxon>
        <taxon>Neomoorella</taxon>
    </lineage>
</organism>
<reference evidence="12 13" key="1">
    <citation type="submission" date="2018-03" db="EMBL/GenBank/DDBJ databases">
        <title>Genome sequence of Moorella humiferrea DSM 23265.</title>
        <authorList>
            <person name="Poehlein A."/>
            <person name="Daniel R."/>
        </authorList>
    </citation>
    <scope>NUCLEOTIDE SEQUENCE [LARGE SCALE GENOMIC DNA]</scope>
    <source>
        <strain evidence="12 13">DSM 23265</strain>
    </source>
</reference>
<comment type="caution">
    <text evidence="12">The sequence shown here is derived from an EMBL/GenBank/DDBJ whole genome shotgun (WGS) entry which is preliminary data.</text>
</comment>
<dbReference type="InterPro" id="IPR028055">
    <property type="entry name" value="YidC/Oxa/ALB_C"/>
</dbReference>
<dbReference type="InterPro" id="IPR047196">
    <property type="entry name" value="YidC_ALB_C"/>
</dbReference>
<keyword evidence="8" id="KW-0143">Chaperone</keyword>
<dbReference type="PRINTS" id="PR01900">
    <property type="entry name" value="YIDCPROTEIN"/>
</dbReference>
<dbReference type="PANTHER" id="PTHR12428">
    <property type="entry name" value="OXA1"/>
    <property type="match status" value="1"/>
</dbReference>
<dbReference type="PANTHER" id="PTHR12428:SF65">
    <property type="entry name" value="CYTOCHROME C OXIDASE ASSEMBLY PROTEIN COX18, MITOCHONDRIAL"/>
    <property type="match status" value="1"/>
</dbReference>
<comment type="subcellular location">
    <subcellularLocation>
        <location evidence="1">Cell membrane</location>
        <topology evidence="1">Multi-pass membrane protein</topology>
    </subcellularLocation>
    <subcellularLocation>
        <location evidence="9">Membrane</location>
        <topology evidence="9">Multi-pass membrane protein</topology>
    </subcellularLocation>
</comment>
<dbReference type="GO" id="GO:0015031">
    <property type="term" value="P:protein transport"/>
    <property type="evidence" value="ECO:0007669"/>
    <property type="project" value="UniProtKB-KW"/>
</dbReference>
<evidence type="ECO:0000256" key="4">
    <source>
        <dbReference type="ARBA" id="ARBA00022692"/>
    </source>
</evidence>
<evidence type="ECO:0000256" key="2">
    <source>
        <dbReference type="ARBA" id="ARBA00022448"/>
    </source>
</evidence>
<dbReference type="CDD" id="cd20070">
    <property type="entry name" value="5TM_YidC_Alb3"/>
    <property type="match status" value="1"/>
</dbReference>
<gene>
    <name evidence="12" type="primary">misCA</name>
    <name evidence="12" type="ORF">MOHU_13470</name>
</gene>
<keyword evidence="6 10" id="KW-1133">Transmembrane helix</keyword>
<dbReference type="AlphaFoldDB" id="A0A2T0ASA3"/>
<evidence type="ECO:0000256" key="3">
    <source>
        <dbReference type="ARBA" id="ARBA00022475"/>
    </source>
</evidence>
<keyword evidence="4 9" id="KW-0812">Transmembrane</keyword>
<dbReference type="InterPro" id="IPR001708">
    <property type="entry name" value="YidC/ALB3/OXA1/COX18"/>
</dbReference>
<comment type="similarity">
    <text evidence="9">Belongs to the OXA1/ALB3/YidC family.</text>
</comment>